<dbReference type="PANTHER" id="PTHR10491">
    <property type="entry name" value="DTDP-4-DEHYDRORHAMNOSE REDUCTASE"/>
    <property type="match status" value="1"/>
</dbReference>
<dbReference type="NCBIfam" id="TIGR01214">
    <property type="entry name" value="rmlD"/>
    <property type="match status" value="1"/>
</dbReference>
<dbReference type="EC" id="1.1.1.133" evidence="3 6"/>
<comment type="caution">
    <text evidence="8">The sequence shown here is derived from an EMBL/GenBank/DDBJ whole genome shotgun (WGS) entry which is preliminary data.</text>
</comment>
<dbReference type="Proteomes" id="UP001170954">
    <property type="component" value="Unassembled WGS sequence"/>
</dbReference>
<proteinExistence type="inferred from homology"/>
<evidence type="ECO:0000313" key="9">
    <source>
        <dbReference type="Proteomes" id="UP001170954"/>
    </source>
</evidence>
<dbReference type="EMBL" id="JACAGK010000014">
    <property type="protein sequence ID" value="MDM1047926.1"/>
    <property type="molecule type" value="Genomic_DNA"/>
</dbReference>
<evidence type="ECO:0000313" key="8">
    <source>
        <dbReference type="EMBL" id="MDM1047926.1"/>
    </source>
</evidence>
<keyword evidence="9" id="KW-1185">Reference proteome</keyword>
<keyword evidence="6 8" id="KW-0560">Oxidoreductase</keyword>
<dbReference type="GO" id="GO:0008831">
    <property type="term" value="F:dTDP-4-dehydrorhamnose reductase activity"/>
    <property type="evidence" value="ECO:0007669"/>
    <property type="project" value="UniProtKB-EC"/>
</dbReference>
<evidence type="ECO:0000256" key="4">
    <source>
        <dbReference type="ARBA" id="ARBA00017099"/>
    </source>
</evidence>
<dbReference type="InterPro" id="IPR036291">
    <property type="entry name" value="NAD(P)-bd_dom_sf"/>
</dbReference>
<comment type="catalytic activity">
    <reaction evidence="5">
        <text>dTDP-beta-L-rhamnose + NADP(+) = dTDP-4-dehydro-beta-L-rhamnose + NADPH + H(+)</text>
        <dbReference type="Rhea" id="RHEA:21796"/>
        <dbReference type="ChEBI" id="CHEBI:15378"/>
        <dbReference type="ChEBI" id="CHEBI:57510"/>
        <dbReference type="ChEBI" id="CHEBI:57783"/>
        <dbReference type="ChEBI" id="CHEBI:58349"/>
        <dbReference type="ChEBI" id="CHEBI:62830"/>
        <dbReference type="EC" id="1.1.1.133"/>
    </reaction>
</comment>
<evidence type="ECO:0000256" key="6">
    <source>
        <dbReference type="RuleBase" id="RU364082"/>
    </source>
</evidence>
<reference evidence="8" key="1">
    <citation type="submission" date="2020-06" db="EMBL/GenBank/DDBJ databases">
        <authorList>
            <person name="Dong N."/>
        </authorList>
    </citation>
    <scope>NUCLEOTIDE SEQUENCE</scope>
    <source>
        <strain evidence="8">R1692</strain>
    </source>
</reference>
<keyword evidence="6" id="KW-0521">NADP</keyword>
<reference evidence="8" key="2">
    <citation type="journal article" date="2022" name="Sci. Total Environ.">
        <title>Prevalence, transmission, and molecular epidemiology of tet(X)-positive bacteria among humans, animals, and environmental niches in China: An epidemiological, and genomic-based study.</title>
        <authorList>
            <person name="Dong N."/>
            <person name="Zeng Y."/>
            <person name="Cai C."/>
            <person name="Sun C."/>
            <person name="Lu J."/>
            <person name="Liu C."/>
            <person name="Zhou H."/>
            <person name="Sun Q."/>
            <person name="Shu L."/>
            <person name="Wang H."/>
            <person name="Wang Y."/>
            <person name="Wang S."/>
            <person name="Wu C."/>
            <person name="Chan E.W."/>
            <person name="Chen G."/>
            <person name="Shen Z."/>
            <person name="Chen S."/>
            <person name="Zhang R."/>
        </authorList>
    </citation>
    <scope>NUCLEOTIDE SEQUENCE</scope>
    <source>
        <strain evidence="8">R1692</strain>
    </source>
</reference>
<gene>
    <name evidence="8" type="primary">rfbD</name>
    <name evidence="8" type="ORF">HX018_06710</name>
</gene>
<dbReference type="RefSeq" id="WP_286650907.1">
    <property type="nucleotide sequence ID" value="NZ_JACAGK010000014.1"/>
</dbReference>
<organism evidence="8 9">
    <name type="scientific">Sphingobacterium hotanense</name>
    <dbReference type="NCBI Taxonomy" id="649196"/>
    <lineage>
        <taxon>Bacteria</taxon>
        <taxon>Pseudomonadati</taxon>
        <taxon>Bacteroidota</taxon>
        <taxon>Sphingobacteriia</taxon>
        <taxon>Sphingobacteriales</taxon>
        <taxon>Sphingobacteriaceae</taxon>
        <taxon>Sphingobacterium</taxon>
    </lineage>
</organism>
<comment type="pathway">
    <text evidence="1 6">Carbohydrate biosynthesis; dTDP-L-rhamnose biosynthesis.</text>
</comment>
<accession>A0ABT7NL97</accession>
<dbReference type="CDD" id="cd05254">
    <property type="entry name" value="dTDP_HR_like_SDR_e"/>
    <property type="match status" value="1"/>
</dbReference>
<protein>
    <recommendedName>
        <fullName evidence="4 6">dTDP-4-dehydrorhamnose reductase</fullName>
        <ecNumber evidence="3 6">1.1.1.133</ecNumber>
    </recommendedName>
</protein>
<dbReference type="Gene3D" id="3.40.50.720">
    <property type="entry name" value="NAD(P)-binding Rossmann-like Domain"/>
    <property type="match status" value="1"/>
</dbReference>
<evidence type="ECO:0000256" key="2">
    <source>
        <dbReference type="ARBA" id="ARBA00010944"/>
    </source>
</evidence>
<feature type="domain" description="RmlD-like substrate binding" evidence="7">
    <location>
        <begin position="8"/>
        <end position="287"/>
    </location>
</feature>
<dbReference type="InterPro" id="IPR005913">
    <property type="entry name" value="dTDP_dehydrorham_reduct"/>
</dbReference>
<evidence type="ECO:0000259" key="7">
    <source>
        <dbReference type="Pfam" id="PF04321"/>
    </source>
</evidence>
<sequence length="294" mass="33127">MEEFIKPTVLLIGSKGQLGSELKALLAESDKYNSIYVDRTLFPLEELEHIQERLSRFSPQFIINAAAYTAVDKAEEEFELANLINHLAVKEMAIYAERASCHLISISTDYVFDGHNTSPWKEDDPVNPINVYGKTKALGEKAIIQENPNAIIIRTSWVYSSYGSNFVKTMLRLMASKEELSIVDDQVGSPTYAKDLALGIISMLDSKIWVPGIYHYANEGHLSWFYFAAAIKEELKFDCILKPVPSSAYKTAAERPKYSVLDKSKIKSTFGIQIPHWETSLKNMLADWTSKTGL</sequence>
<evidence type="ECO:0000256" key="5">
    <source>
        <dbReference type="ARBA" id="ARBA00048200"/>
    </source>
</evidence>
<evidence type="ECO:0000256" key="1">
    <source>
        <dbReference type="ARBA" id="ARBA00004781"/>
    </source>
</evidence>
<dbReference type="PANTHER" id="PTHR10491:SF4">
    <property type="entry name" value="METHIONINE ADENOSYLTRANSFERASE 2 SUBUNIT BETA"/>
    <property type="match status" value="1"/>
</dbReference>
<comment type="similarity">
    <text evidence="2 6">Belongs to the dTDP-4-dehydrorhamnose reductase family.</text>
</comment>
<name>A0ABT7NL97_9SPHI</name>
<dbReference type="Pfam" id="PF04321">
    <property type="entry name" value="RmlD_sub_bind"/>
    <property type="match status" value="1"/>
</dbReference>
<dbReference type="InterPro" id="IPR029903">
    <property type="entry name" value="RmlD-like-bd"/>
</dbReference>
<dbReference type="Gene3D" id="3.90.25.10">
    <property type="entry name" value="UDP-galactose 4-epimerase, domain 1"/>
    <property type="match status" value="1"/>
</dbReference>
<evidence type="ECO:0000256" key="3">
    <source>
        <dbReference type="ARBA" id="ARBA00012929"/>
    </source>
</evidence>
<dbReference type="SUPFAM" id="SSF51735">
    <property type="entry name" value="NAD(P)-binding Rossmann-fold domains"/>
    <property type="match status" value="1"/>
</dbReference>
<comment type="function">
    <text evidence="6">Catalyzes the reduction of dTDP-6-deoxy-L-lyxo-4-hexulose to yield dTDP-L-rhamnose.</text>
</comment>